<protein>
    <recommendedName>
        <fullName evidence="3">DUF3570 domain-containing protein</fullName>
    </recommendedName>
</protein>
<dbReference type="InterPro" id="IPR021953">
    <property type="entry name" value="DUF3570"/>
</dbReference>
<dbReference type="Proteomes" id="UP000576209">
    <property type="component" value="Unassembled WGS sequence"/>
</dbReference>
<sequence>MAAIESLTGRGARPVLIALLVVYCSCVPAQDVAPVAATTYKKRVLENAELQILSSYYAQDGDNAAVTGGRGTEELTDVHPTVILAMPLSDDGVLTASFGVSAYTSASSSNVDPFDGRGQADPFQASTGASGDDIWINGTLTYAHSSEDRNTVVSGTVSGSNEYDYQSVGFGGSITRLLNEKNTELSLKANVFLDDWKLIYPIELRGQDDLLDESSRNSFNLGLNFSQVVSRSVQGMLSLDLVQQTGLLSTPFQRVYFADLTDRFSGNFPLADDIERLPDSRVKLALGGRLHAYLNERMVVRSFYRYYADDWGVGSHTLNVELPVKLGQYLTVRPSYRFYTQTAADYFAGFNEHLTDNRFYTSDYDLSAFVANQFSIGLSYSDILTRARLLGWGLKSIDVNISAYGRDNGFRATQLSLGVKVVND</sequence>
<evidence type="ECO:0000313" key="1">
    <source>
        <dbReference type="EMBL" id="MBB4077601.1"/>
    </source>
</evidence>
<accession>A0A840DX74</accession>
<gene>
    <name evidence="1" type="ORF">GGR28_000202</name>
</gene>
<keyword evidence="2" id="KW-1185">Reference proteome</keyword>
<dbReference type="RefSeq" id="WP_319936687.1">
    <property type="nucleotide sequence ID" value="NZ_JACIFF010000001.1"/>
</dbReference>
<dbReference type="EMBL" id="JACIFF010000001">
    <property type="protein sequence ID" value="MBB4077601.1"/>
    <property type="molecule type" value="Genomic_DNA"/>
</dbReference>
<dbReference type="AlphaFoldDB" id="A0A840DX74"/>
<reference evidence="1 2" key="1">
    <citation type="submission" date="2020-08" db="EMBL/GenBank/DDBJ databases">
        <title>Genomic Encyclopedia of Type Strains, Phase IV (KMG-IV): sequencing the most valuable type-strain genomes for metagenomic binning, comparative biology and taxonomic classification.</title>
        <authorList>
            <person name="Goeker M."/>
        </authorList>
    </citation>
    <scope>NUCLEOTIDE SEQUENCE [LARGE SCALE GENOMIC DNA]</scope>
    <source>
        <strain evidence="1 2">DSM 105137</strain>
    </source>
</reference>
<evidence type="ECO:0008006" key="3">
    <source>
        <dbReference type="Google" id="ProtNLM"/>
    </source>
</evidence>
<evidence type="ECO:0000313" key="2">
    <source>
        <dbReference type="Proteomes" id="UP000576209"/>
    </source>
</evidence>
<dbReference type="Pfam" id="PF12094">
    <property type="entry name" value="DUF3570"/>
    <property type="match status" value="1"/>
</dbReference>
<name>A0A840DX74_9BACT</name>
<proteinExistence type="predicted"/>
<organism evidence="1 2">
    <name type="scientific">Neolewinella aquimaris</name>
    <dbReference type="NCBI Taxonomy" id="1835722"/>
    <lineage>
        <taxon>Bacteria</taxon>
        <taxon>Pseudomonadati</taxon>
        <taxon>Bacteroidota</taxon>
        <taxon>Saprospiria</taxon>
        <taxon>Saprospirales</taxon>
        <taxon>Lewinellaceae</taxon>
        <taxon>Neolewinella</taxon>
    </lineage>
</organism>
<comment type="caution">
    <text evidence="1">The sequence shown here is derived from an EMBL/GenBank/DDBJ whole genome shotgun (WGS) entry which is preliminary data.</text>
</comment>